<dbReference type="InterPro" id="IPR007592">
    <property type="entry name" value="GEBP"/>
</dbReference>
<dbReference type="InterPro" id="IPR053932">
    <property type="entry name" value="GeBP-like_DBD"/>
</dbReference>
<dbReference type="Gramene" id="rna-gnl|WGS:NBSK|LSAT_5X179580_mrna">
    <property type="protein sequence ID" value="cds-PLY93504.1"/>
    <property type="gene ID" value="gene-LSAT_5X179580"/>
</dbReference>
<dbReference type="EMBL" id="NBSK02000005">
    <property type="protein sequence ID" value="KAJ0206446.1"/>
    <property type="molecule type" value="Genomic_DNA"/>
</dbReference>
<evidence type="ECO:0000313" key="5">
    <source>
        <dbReference type="Proteomes" id="UP000235145"/>
    </source>
</evidence>
<dbReference type="PANTHER" id="PTHR31662:SF107">
    <property type="entry name" value="TRANSCRIPTION FACTOR GEBP FAMILY"/>
    <property type="match status" value="1"/>
</dbReference>
<evidence type="ECO:0000259" key="3">
    <source>
        <dbReference type="Pfam" id="PF04504"/>
    </source>
</evidence>
<gene>
    <name evidence="4" type="ORF">LSAT_V11C500294550</name>
</gene>
<comment type="similarity">
    <text evidence="1">Belongs to the GeBP family.</text>
</comment>
<organism evidence="4 5">
    <name type="scientific">Lactuca sativa</name>
    <name type="common">Garden lettuce</name>
    <dbReference type="NCBI Taxonomy" id="4236"/>
    <lineage>
        <taxon>Eukaryota</taxon>
        <taxon>Viridiplantae</taxon>
        <taxon>Streptophyta</taxon>
        <taxon>Embryophyta</taxon>
        <taxon>Tracheophyta</taxon>
        <taxon>Spermatophyta</taxon>
        <taxon>Magnoliopsida</taxon>
        <taxon>eudicotyledons</taxon>
        <taxon>Gunneridae</taxon>
        <taxon>Pentapetalae</taxon>
        <taxon>asterids</taxon>
        <taxon>campanulids</taxon>
        <taxon>Asterales</taxon>
        <taxon>Asteraceae</taxon>
        <taxon>Cichorioideae</taxon>
        <taxon>Cichorieae</taxon>
        <taxon>Lactucinae</taxon>
        <taxon>Lactuca</taxon>
    </lineage>
</organism>
<dbReference type="Proteomes" id="UP000235145">
    <property type="component" value="Unassembled WGS sequence"/>
</dbReference>
<protein>
    <recommendedName>
        <fullName evidence="3">Glabrous enhancer-binding protein-like DBD domain-containing protein</fullName>
    </recommendedName>
</protein>
<reference evidence="4 5" key="1">
    <citation type="journal article" date="2017" name="Nat. Commun.">
        <title>Genome assembly with in vitro proximity ligation data and whole-genome triplication in lettuce.</title>
        <authorList>
            <person name="Reyes-Chin-Wo S."/>
            <person name="Wang Z."/>
            <person name="Yang X."/>
            <person name="Kozik A."/>
            <person name="Arikit S."/>
            <person name="Song C."/>
            <person name="Xia L."/>
            <person name="Froenicke L."/>
            <person name="Lavelle D.O."/>
            <person name="Truco M.J."/>
            <person name="Xia R."/>
            <person name="Zhu S."/>
            <person name="Xu C."/>
            <person name="Xu H."/>
            <person name="Xu X."/>
            <person name="Cox K."/>
            <person name="Korf I."/>
            <person name="Meyers B.C."/>
            <person name="Michelmore R.W."/>
        </authorList>
    </citation>
    <scope>NUCLEOTIDE SEQUENCE [LARGE SCALE GENOMIC DNA]</scope>
    <source>
        <strain evidence="5">cv. Salinas</strain>
        <tissue evidence="4">Seedlings</tissue>
    </source>
</reference>
<keyword evidence="5" id="KW-1185">Reference proteome</keyword>
<proteinExistence type="inferred from homology"/>
<dbReference type="Pfam" id="PF04504">
    <property type="entry name" value="GeBP-like_DBD"/>
    <property type="match status" value="1"/>
</dbReference>
<evidence type="ECO:0000256" key="1">
    <source>
        <dbReference type="ARBA" id="ARBA00010820"/>
    </source>
</evidence>
<dbReference type="AlphaFoldDB" id="A0A9R1VHI0"/>
<dbReference type="GO" id="GO:0005634">
    <property type="term" value="C:nucleus"/>
    <property type="evidence" value="ECO:0000318"/>
    <property type="project" value="GO_Central"/>
</dbReference>
<dbReference type="GO" id="GO:0006355">
    <property type="term" value="P:regulation of DNA-templated transcription"/>
    <property type="evidence" value="ECO:0007669"/>
    <property type="project" value="InterPro"/>
</dbReference>
<name>A0A9R1VHI0_LACSA</name>
<feature type="domain" description="Glabrous enhancer-binding protein-like DBD" evidence="3">
    <location>
        <begin position="116"/>
        <end position="214"/>
    </location>
</feature>
<feature type="compositionally biased region" description="Acidic residues" evidence="2">
    <location>
        <begin position="14"/>
        <end position="30"/>
    </location>
</feature>
<evidence type="ECO:0000256" key="2">
    <source>
        <dbReference type="SAM" id="MobiDB-lite"/>
    </source>
</evidence>
<evidence type="ECO:0000313" key="4">
    <source>
        <dbReference type="EMBL" id="KAJ0206446.1"/>
    </source>
</evidence>
<feature type="region of interest" description="Disordered" evidence="2">
    <location>
        <begin position="1"/>
        <end position="61"/>
    </location>
</feature>
<dbReference type="PANTHER" id="PTHR31662">
    <property type="entry name" value="BNAANNG10740D PROTEIN-RELATED"/>
    <property type="match status" value="1"/>
</dbReference>
<dbReference type="OrthoDB" id="669440at2759"/>
<accession>A0A9R1VHI0</accession>
<comment type="caution">
    <text evidence="4">The sequence shown here is derived from an EMBL/GenBank/DDBJ whole genome shotgun (WGS) entry which is preliminary data.</text>
</comment>
<feature type="region of interest" description="Disordered" evidence="2">
    <location>
        <begin position="248"/>
        <end position="294"/>
    </location>
</feature>
<feature type="compositionally biased region" description="Acidic residues" evidence="2">
    <location>
        <begin position="39"/>
        <end position="58"/>
    </location>
</feature>
<sequence length="399" mass="44439">MGSDEEDHITAVYGEEDLDEEDDEESEEEDHTLQNQHVEEDDVDMIDDEEDDEEEDDSMSSAAGEVTIAVAGIPSVPTTVDATPTTATTTTTSIVRSDAIVEVKKPMPLDDSRRLFQRLWTDEDEIELLQGFLDYTTQRGTNNSSHHHHDTAAFYDQIKGKLQLDFNKNQLVEKLRRLKKKYRNVLGKISIGKEYVFKSPHDQATFDLSCKIWNGAAATPVFIPATADGGGIDDDEPHNPNLIFNLNENNANDIADPNSSEKKVPRPRKRSKSTAVKIEENSNQQQHYGQPVGVGASNPQNPAVSNLVEETVKSCLLPLFKELVNNSPNGACASSRGIGLGGMNMNNFGGSMNFPIGDMTDDKWRKQHILELEVYSKRLELMQDQIKSRLEELRSMGSS</sequence>